<dbReference type="CDD" id="cd00174">
    <property type="entry name" value="SH3"/>
    <property type="match status" value="1"/>
</dbReference>
<dbReference type="InterPro" id="IPR036028">
    <property type="entry name" value="SH3-like_dom_sf"/>
</dbReference>
<evidence type="ECO:0000256" key="11">
    <source>
        <dbReference type="PROSITE-ProRule" id="PRU00192"/>
    </source>
</evidence>
<feature type="region of interest" description="Disordered" evidence="13">
    <location>
        <begin position="781"/>
        <end position="853"/>
    </location>
</feature>
<dbReference type="PANTHER" id="PTHR24418">
    <property type="entry name" value="TYROSINE-PROTEIN KINASE"/>
    <property type="match status" value="1"/>
</dbReference>
<dbReference type="GO" id="GO:0004674">
    <property type="term" value="F:protein serine/threonine kinase activity"/>
    <property type="evidence" value="ECO:0007669"/>
    <property type="project" value="UniProtKB-EC"/>
</dbReference>
<comment type="caution">
    <text evidence="16">The sequence shown here is derived from an EMBL/GenBank/DDBJ whole genome shotgun (WGS) entry which is preliminary data.</text>
</comment>
<organism evidence="16 17">
    <name type="scientific">Bursaphelenchus xylophilus</name>
    <name type="common">Pinewood nematode worm</name>
    <name type="synonym">Aphelenchoides xylophilus</name>
    <dbReference type="NCBI Taxonomy" id="6326"/>
    <lineage>
        <taxon>Eukaryota</taxon>
        <taxon>Metazoa</taxon>
        <taxon>Ecdysozoa</taxon>
        <taxon>Nematoda</taxon>
        <taxon>Chromadorea</taxon>
        <taxon>Rhabditida</taxon>
        <taxon>Tylenchina</taxon>
        <taxon>Tylenchomorpha</taxon>
        <taxon>Aphelenchoidea</taxon>
        <taxon>Aphelenchoididae</taxon>
        <taxon>Bursaphelenchus</taxon>
    </lineage>
</organism>
<comment type="catalytic activity">
    <reaction evidence="10">
        <text>L-threonyl-[protein] + ATP = O-phospho-L-threonyl-[protein] + ADP + H(+)</text>
        <dbReference type="Rhea" id="RHEA:46608"/>
        <dbReference type="Rhea" id="RHEA-COMP:11060"/>
        <dbReference type="Rhea" id="RHEA-COMP:11605"/>
        <dbReference type="ChEBI" id="CHEBI:15378"/>
        <dbReference type="ChEBI" id="CHEBI:30013"/>
        <dbReference type="ChEBI" id="CHEBI:30616"/>
        <dbReference type="ChEBI" id="CHEBI:61977"/>
        <dbReference type="ChEBI" id="CHEBI:456216"/>
        <dbReference type="EC" id="2.7.11.1"/>
    </reaction>
</comment>
<dbReference type="InterPro" id="IPR015116">
    <property type="entry name" value="Cdc42-bd-like"/>
</dbReference>
<dbReference type="Gene3D" id="3.30.200.20">
    <property type="entry name" value="Phosphorylase Kinase, domain 1"/>
    <property type="match status" value="1"/>
</dbReference>
<dbReference type="InterPro" id="IPR008266">
    <property type="entry name" value="Tyr_kinase_AS"/>
</dbReference>
<dbReference type="PROSITE" id="PS50002">
    <property type="entry name" value="SH3"/>
    <property type="match status" value="1"/>
</dbReference>
<dbReference type="GO" id="GO:0004715">
    <property type="term" value="F:non-membrane spanning protein tyrosine kinase activity"/>
    <property type="evidence" value="ECO:0007669"/>
    <property type="project" value="UniProtKB-EC"/>
</dbReference>
<dbReference type="PROSITE" id="PS00107">
    <property type="entry name" value="PROTEIN_KINASE_ATP"/>
    <property type="match status" value="1"/>
</dbReference>
<dbReference type="InterPro" id="IPR011009">
    <property type="entry name" value="Kinase-like_dom_sf"/>
</dbReference>
<dbReference type="FunFam" id="1.10.510.10:FF:000521">
    <property type="entry name" value="Tyrosine-protein kinase pr2"/>
    <property type="match status" value="1"/>
</dbReference>
<keyword evidence="17" id="KW-1185">Reference proteome</keyword>
<feature type="compositionally biased region" description="Polar residues" evidence="13">
    <location>
        <begin position="838"/>
        <end position="851"/>
    </location>
</feature>
<evidence type="ECO:0000313" key="16">
    <source>
        <dbReference type="EMBL" id="CAD5234988.1"/>
    </source>
</evidence>
<dbReference type="EMBL" id="CAJFDI010000006">
    <property type="protein sequence ID" value="CAD5234988.1"/>
    <property type="molecule type" value="Genomic_DNA"/>
</dbReference>
<evidence type="ECO:0000256" key="8">
    <source>
        <dbReference type="ARBA" id="ARBA00022840"/>
    </source>
</evidence>
<dbReference type="Proteomes" id="UP000659654">
    <property type="component" value="Unassembled WGS sequence"/>
</dbReference>
<dbReference type="EMBL" id="CAJFCV020000006">
    <property type="protein sequence ID" value="CAG9131101.1"/>
    <property type="molecule type" value="Genomic_DNA"/>
</dbReference>
<dbReference type="FunFam" id="4.10.680.10:FF:000001">
    <property type="entry name" value="activated CDC42 kinase 1 isoform X1"/>
    <property type="match status" value="1"/>
</dbReference>
<keyword evidence="7" id="KW-0418">Kinase</keyword>
<dbReference type="Pfam" id="PF09027">
    <property type="entry name" value="GTPase_binding"/>
    <property type="match status" value="1"/>
</dbReference>
<evidence type="ECO:0000256" key="10">
    <source>
        <dbReference type="ARBA" id="ARBA00047899"/>
    </source>
</evidence>
<feature type="region of interest" description="Disordered" evidence="13">
    <location>
        <begin position="913"/>
        <end position="944"/>
    </location>
</feature>
<keyword evidence="3 11" id="KW-0728">SH3 domain</keyword>
<keyword evidence="8 12" id="KW-0067">ATP-binding</keyword>
<accession>A0A811M7B7</accession>
<evidence type="ECO:0000256" key="2">
    <source>
        <dbReference type="ARBA" id="ARBA00011903"/>
    </source>
</evidence>
<keyword evidence="9" id="KW-0829">Tyrosine-protein kinase</keyword>
<reference evidence="16" key="1">
    <citation type="submission" date="2020-09" db="EMBL/GenBank/DDBJ databases">
        <authorList>
            <person name="Kikuchi T."/>
        </authorList>
    </citation>
    <scope>NUCLEOTIDE SEQUENCE</scope>
    <source>
        <strain evidence="16">Ka4C1</strain>
    </source>
</reference>
<dbReference type="Pfam" id="PF22931">
    <property type="entry name" value="SAM_TNK"/>
    <property type="match status" value="1"/>
</dbReference>
<dbReference type="InterPro" id="IPR037085">
    <property type="entry name" value="Cdc42-bd-like_dom_sf"/>
</dbReference>
<evidence type="ECO:0000256" key="13">
    <source>
        <dbReference type="SAM" id="MobiDB-lite"/>
    </source>
</evidence>
<feature type="compositionally biased region" description="Low complexity" evidence="13">
    <location>
        <begin position="822"/>
        <end position="837"/>
    </location>
</feature>
<dbReference type="GO" id="GO:0005737">
    <property type="term" value="C:cytoplasm"/>
    <property type="evidence" value="ECO:0007669"/>
    <property type="project" value="UniProtKB-SubCell"/>
</dbReference>
<evidence type="ECO:0000256" key="5">
    <source>
        <dbReference type="ARBA" id="ARBA00022679"/>
    </source>
</evidence>
<evidence type="ECO:0000256" key="12">
    <source>
        <dbReference type="PROSITE-ProRule" id="PRU10141"/>
    </source>
</evidence>
<dbReference type="PRINTS" id="PR00109">
    <property type="entry name" value="TYRKINASE"/>
</dbReference>
<dbReference type="Gene3D" id="1.10.510.10">
    <property type="entry name" value="Transferase(Phosphotransferase) domain 1"/>
    <property type="match status" value="1"/>
</dbReference>
<dbReference type="EC" id="2.7.10.2" evidence="2"/>
<evidence type="ECO:0000256" key="9">
    <source>
        <dbReference type="ARBA" id="ARBA00023137"/>
    </source>
</evidence>
<evidence type="ECO:0000256" key="7">
    <source>
        <dbReference type="ARBA" id="ARBA00022777"/>
    </source>
</evidence>
<dbReference type="AlphaFoldDB" id="A0A811M7B7"/>
<dbReference type="InterPro" id="IPR001452">
    <property type="entry name" value="SH3_domain"/>
</dbReference>
<sequence>MVQIEQSLHEAFIATDLISFEQKLAVEKQLTRISHFDVVTDDELKSYGLSAPAIRRLRNELDRRKKAAKKIFGSKQKTVKTIEIVPEPTTTPQPVQSTSSSPSLINKDELKIMQKLGEGTFASVRYGLWERPDGKRECAIKVLHQMCEAGLEDLFSEVGNMQKLKHENVVQLYGIVLGEQTMMVLEFCDGGSLLNRLRSERKPVLEVSTLLNYAVQIVSGMAYLESKRVVHRDLAARNILLTKNDEIIKICDFGLTRSLDENARFYEMSAQKKVPFAWCPPESLRFRQFSHKSDCWAFGVTLWELYTYGEEPWAGFRAADVLRITEEGQRLRKPEKALSEIYDIMKMCWEREPEKRPKFSHLRNILNEIRFITTEAKEDFVSGDSECMEVNRGDHIIIIVEHGPNEWFGQNLRSKKFGRFPRSLVSVKANKPNHPLPQSSTPPMPISFTATPSATYNSNISKPVPGSMIHTGHGDIDQNRCWGQIDKIDDIYLKNPVVKPLYNESTRQRGVSFIESITSLRENIGEIQGVTVNNVMPGGGGNVVRPVETPHFDPLKAWDMDPQVVNELMKPKEAPNAVRVRSNTHDRTDPERRRTTNITEDLVRPIKQEIDRNLTHEKPRSSTPQGTQTFAEYNNGIAIPRPKPGHSFSQSPSNSITTNFPTKFDEPTVSQTATHLPNTTQFSSSLQSYQSPFQIDRSEPDPFVVDSSIKSLTLREPLNFQNGNQFGQPEWRQSVPTGFGGSVNGLNQMKTESARTAKEFTPLDHSILALLDPLVAKKTAIQGHDQKSNGHSVSEAKCQPKVHKQRSADVNPEKTVLSGTAVRPRPSSSVSRTVVTTNNLTQRPSSTNTTSQQFVQAKQAVQATVQAQSTNPRAQFQINSTPNQPIPTSLTNGRPVGAVATVLASVPKLHSIPNEPEIAFPRPSTNGNQNSVAQNTVTQRPNSGHLTVNSVASEFQKKNSVPVGPSSSFLSDTNTSGYGTTRSTTSFDSSYGSLNSSSVSLLPPPSELLLKGKKSSVAGSSKTPTVTQVFSLNHSNSSFQPKPPIQIVPQPQPIPFLTPTPFVYSQRPAQQQIQSGPSIDLHDLDIDRMISDVKKGADFASTDQCTKALRANEYEVPRAIQHLKLEKFMELGLSPTKEAAQTLLHKHNWDLNAAACSLVK</sequence>
<dbReference type="InterPro" id="IPR020635">
    <property type="entry name" value="Tyr_kinase_cat_dom"/>
</dbReference>
<dbReference type="SUPFAM" id="SSF56112">
    <property type="entry name" value="Protein kinase-like (PK-like)"/>
    <property type="match status" value="1"/>
</dbReference>
<feature type="domain" description="Protein kinase" evidence="15">
    <location>
        <begin position="110"/>
        <end position="372"/>
    </location>
</feature>
<dbReference type="InterPro" id="IPR001245">
    <property type="entry name" value="Ser-Thr/Tyr_kinase_cat_dom"/>
</dbReference>
<dbReference type="SUPFAM" id="SSF50044">
    <property type="entry name" value="SH3-domain"/>
    <property type="match status" value="1"/>
</dbReference>
<dbReference type="SMR" id="A0A811M7B7"/>
<feature type="binding site" evidence="12">
    <location>
        <position position="141"/>
    </location>
    <ligand>
        <name>ATP</name>
        <dbReference type="ChEBI" id="CHEBI:30616"/>
    </ligand>
</feature>
<dbReference type="Proteomes" id="UP000582659">
    <property type="component" value="Unassembled WGS sequence"/>
</dbReference>
<feature type="domain" description="SH3" evidence="14">
    <location>
        <begin position="369"/>
        <end position="430"/>
    </location>
</feature>
<keyword evidence="4" id="KW-0963">Cytoplasm</keyword>
<dbReference type="Pfam" id="PF07714">
    <property type="entry name" value="PK_Tyr_Ser-Thr"/>
    <property type="match status" value="1"/>
</dbReference>
<proteinExistence type="predicted"/>
<dbReference type="PROSITE" id="PS50011">
    <property type="entry name" value="PROTEIN_KINASE_DOM"/>
    <property type="match status" value="1"/>
</dbReference>
<keyword evidence="5" id="KW-0808">Transferase</keyword>
<dbReference type="PROSITE" id="PS00109">
    <property type="entry name" value="PROTEIN_KINASE_TYR"/>
    <property type="match status" value="1"/>
</dbReference>
<evidence type="ECO:0000256" key="6">
    <source>
        <dbReference type="ARBA" id="ARBA00022741"/>
    </source>
</evidence>
<gene>
    <name evidence="16" type="ORF">BXYJ_LOCUS15079</name>
</gene>
<evidence type="ECO:0000313" key="17">
    <source>
        <dbReference type="Proteomes" id="UP000659654"/>
    </source>
</evidence>
<dbReference type="OrthoDB" id="635774at2759"/>
<evidence type="ECO:0000256" key="1">
    <source>
        <dbReference type="ARBA" id="ARBA00004496"/>
    </source>
</evidence>
<protein>
    <recommendedName>
        <fullName evidence="2">non-specific protein-tyrosine kinase</fullName>
        <ecNumber evidence="2">2.7.10.2</ecNumber>
    </recommendedName>
</protein>
<name>A0A811M7B7_BURXY</name>
<keyword evidence="6 12" id="KW-0547">Nucleotide-binding</keyword>
<evidence type="ECO:0000259" key="15">
    <source>
        <dbReference type="PROSITE" id="PS50011"/>
    </source>
</evidence>
<evidence type="ECO:0000259" key="14">
    <source>
        <dbReference type="PROSITE" id="PS50002"/>
    </source>
</evidence>
<feature type="compositionally biased region" description="Polar residues" evidence="13">
    <location>
        <begin position="923"/>
        <end position="944"/>
    </location>
</feature>
<dbReference type="SMART" id="SM00219">
    <property type="entry name" value="TyrKc"/>
    <property type="match status" value="1"/>
</dbReference>
<comment type="subcellular location">
    <subcellularLocation>
        <location evidence="1">Cytoplasm</location>
    </subcellularLocation>
</comment>
<dbReference type="InterPro" id="IPR050198">
    <property type="entry name" value="Non-receptor_tyrosine_kinases"/>
</dbReference>
<dbReference type="GO" id="GO:0005524">
    <property type="term" value="F:ATP binding"/>
    <property type="evidence" value="ECO:0007669"/>
    <property type="project" value="UniProtKB-UniRule"/>
</dbReference>
<dbReference type="InterPro" id="IPR000719">
    <property type="entry name" value="Prot_kinase_dom"/>
</dbReference>
<evidence type="ECO:0000256" key="3">
    <source>
        <dbReference type="ARBA" id="ARBA00022443"/>
    </source>
</evidence>
<evidence type="ECO:0000256" key="4">
    <source>
        <dbReference type="ARBA" id="ARBA00022490"/>
    </source>
</evidence>
<feature type="region of interest" description="Disordered" evidence="13">
    <location>
        <begin position="957"/>
        <end position="978"/>
    </location>
</feature>
<dbReference type="Gene3D" id="4.10.680.10">
    <property type="entry name" value="Cdc42-like binding domain"/>
    <property type="match status" value="1"/>
</dbReference>
<dbReference type="InterPro" id="IPR017441">
    <property type="entry name" value="Protein_kinase_ATP_BS"/>
</dbReference>
<dbReference type="InterPro" id="IPR055175">
    <property type="entry name" value="ACK/TNK-like_SAM"/>
</dbReference>